<evidence type="ECO:0000256" key="9">
    <source>
        <dbReference type="ARBA" id="ARBA00022989"/>
    </source>
</evidence>
<dbReference type="Pfam" id="PF02518">
    <property type="entry name" value="HATPase_c"/>
    <property type="match status" value="1"/>
</dbReference>
<evidence type="ECO:0000256" key="4">
    <source>
        <dbReference type="ARBA" id="ARBA00022679"/>
    </source>
</evidence>
<evidence type="ECO:0000256" key="6">
    <source>
        <dbReference type="ARBA" id="ARBA00022741"/>
    </source>
</evidence>
<dbReference type="EC" id="2.7.13.3" evidence="3"/>
<dbReference type="AlphaFoldDB" id="A0A1T4K669"/>
<evidence type="ECO:0000256" key="7">
    <source>
        <dbReference type="ARBA" id="ARBA00022777"/>
    </source>
</evidence>
<dbReference type="SUPFAM" id="SSF55874">
    <property type="entry name" value="ATPase domain of HSP90 chaperone/DNA topoisomerase II/histidine kinase"/>
    <property type="match status" value="1"/>
</dbReference>
<dbReference type="GO" id="GO:0030295">
    <property type="term" value="F:protein kinase activator activity"/>
    <property type="evidence" value="ECO:0007669"/>
    <property type="project" value="TreeGrafter"/>
</dbReference>
<evidence type="ECO:0000313" key="14">
    <source>
        <dbReference type="Proteomes" id="UP000189956"/>
    </source>
</evidence>
<gene>
    <name evidence="13" type="ORF">SAMN02745205_00603</name>
</gene>
<evidence type="ECO:0000256" key="3">
    <source>
        <dbReference type="ARBA" id="ARBA00012438"/>
    </source>
</evidence>
<dbReference type="InterPro" id="IPR035965">
    <property type="entry name" value="PAS-like_dom_sf"/>
</dbReference>
<dbReference type="InterPro" id="IPR003594">
    <property type="entry name" value="HATPase_dom"/>
</dbReference>
<name>A0A1T4K669_PORCN</name>
<keyword evidence="11" id="KW-0472">Membrane</keyword>
<dbReference type="InterPro" id="IPR050351">
    <property type="entry name" value="BphY/WalK/GraS-like"/>
</dbReference>
<dbReference type="GO" id="GO:0016020">
    <property type="term" value="C:membrane"/>
    <property type="evidence" value="ECO:0007669"/>
    <property type="project" value="UniProtKB-SubCell"/>
</dbReference>
<evidence type="ECO:0000256" key="5">
    <source>
        <dbReference type="ARBA" id="ARBA00022692"/>
    </source>
</evidence>
<dbReference type="GO" id="GO:0000156">
    <property type="term" value="F:phosphorelay response regulator activity"/>
    <property type="evidence" value="ECO:0007669"/>
    <property type="project" value="TreeGrafter"/>
</dbReference>
<dbReference type="InterPro" id="IPR036097">
    <property type="entry name" value="HisK_dim/P_sf"/>
</dbReference>
<evidence type="ECO:0000256" key="10">
    <source>
        <dbReference type="ARBA" id="ARBA00023012"/>
    </source>
</evidence>
<dbReference type="PROSITE" id="PS50109">
    <property type="entry name" value="HIS_KIN"/>
    <property type="match status" value="1"/>
</dbReference>
<accession>A0A1T4K669</accession>
<evidence type="ECO:0000313" key="13">
    <source>
        <dbReference type="EMBL" id="SJZ37827.1"/>
    </source>
</evidence>
<dbReference type="InterPro" id="IPR004358">
    <property type="entry name" value="Sig_transdc_His_kin-like_C"/>
</dbReference>
<evidence type="ECO:0000256" key="8">
    <source>
        <dbReference type="ARBA" id="ARBA00022840"/>
    </source>
</evidence>
<keyword evidence="5" id="KW-0812">Transmembrane</keyword>
<keyword evidence="8" id="KW-0067">ATP-binding</keyword>
<comment type="subcellular location">
    <subcellularLocation>
        <location evidence="2">Membrane</location>
        <topology evidence="2">Multi-pass membrane protein</topology>
    </subcellularLocation>
</comment>
<dbReference type="GO" id="GO:0007234">
    <property type="term" value="P:osmosensory signaling via phosphorelay pathway"/>
    <property type="evidence" value="ECO:0007669"/>
    <property type="project" value="TreeGrafter"/>
</dbReference>
<dbReference type="InterPro" id="IPR000014">
    <property type="entry name" value="PAS"/>
</dbReference>
<evidence type="ECO:0000256" key="1">
    <source>
        <dbReference type="ARBA" id="ARBA00000085"/>
    </source>
</evidence>
<evidence type="ECO:0000256" key="11">
    <source>
        <dbReference type="ARBA" id="ARBA00023136"/>
    </source>
</evidence>
<dbReference type="Gene3D" id="3.30.565.10">
    <property type="entry name" value="Histidine kinase-like ATPase, C-terminal domain"/>
    <property type="match status" value="1"/>
</dbReference>
<dbReference type="GO" id="GO:0005524">
    <property type="term" value="F:ATP binding"/>
    <property type="evidence" value="ECO:0007669"/>
    <property type="project" value="UniProtKB-KW"/>
</dbReference>
<dbReference type="EMBL" id="FUWL01000004">
    <property type="protein sequence ID" value="SJZ37827.1"/>
    <property type="molecule type" value="Genomic_DNA"/>
</dbReference>
<dbReference type="InterPro" id="IPR005467">
    <property type="entry name" value="His_kinase_dom"/>
</dbReference>
<dbReference type="InterPro" id="IPR036890">
    <property type="entry name" value="HATPase_C_sf"/>
</dbReference>
<dbReference type="Gene3D" id="3.30.450.20">
    <property type="entry name" value="PAS domain"/>
    <property type="match status" value="1"/>
</dbReference>
<keyword evidence="10" id="KW-0902">Two-component regulatory system</keyword>
<dbReference type="SMART" id="SM00387">
    <property type="entry name" value="HATPase_c"/>
    <property type="match status" value="1"/>
</dbReference>
<dbReference type="SUPFAM" id="SSF47384">
    <property type="entry name" value="Homodimeric domain of signal transducing histidine kinase"/>
    <property type="match status" value="1"/>
</dbReference>
<keyword evidence="4" id="KW-0808">Transferase</keyword>
<dbReference type="SUPFAM" id="SSF55785">
    <property type="entry name" value="PYP-like sensor domain (PAS domain)"/>
    <property type="match status" value="1"/>
</dbReference>
<dbReference type="PRINTS" id="PR00344">
    <property type="entry name" value="BCTRLSENSOR"/>
</dbReference>
<dbReference type="PANTHER" id="PTHR42878:SF7">
    <property type="entry name" value="SENSOR HISTIDINE KINASE GLRK"/>
    <property type="match status" value="1"/>
</dbReference>
<comment type="catalytic activity">
    <reaction evidence="1">
        <text>ATP + protein L-histidine = ADP + protein N-phospho-L-histidine.</text>
        <dbReference type="EC" id="2.7.13.3"/>
    </reaction>
</comment>
<sequence>MIHLILCFVLTVASILLAAMGHLWLAVACGALALVITLRLYRAVRRSHANILTVLQAIENNDHTYYLSENGALASDRRFNETLNRIKLIIQTTREEVRQNELFLTKIIEQVPTGIIITTPRGAVRFINQAALRHLSLPIITHLHRIGQVYPELFDLLSSMTDNDSRSLTIHTEKEARSLVFERTTITIPIGTVHIYSIQDIEDELTRKETDSWMSLIRVMTHEIMNSIAPIRSVSEILLSEMRVAKKDDEATIQAIETIHDTSEGLIRFVEDYRKFSAVPQPQPGRVDVQKLIAGAVFLKEVDFRDKGIEVKVSVADELSALTADTALIMQVLHNLLKNALEATPLGGEVRITAQLNSSRRPTIEVFNTGASIPDEVKDYIFVPFFTTKDGGSGIGLSLSRYIMRLHGGNLRYRPHTDGVVFVMEF</sequence>
<evidence type="ECO:0000259" key="12">
    <source>
        <dbReference type="PROSITE" id="PS50109"/>
    </source>
</evidence>
<proteinExistence type="predicted"/>
<reference evidence="13 14" key="1">
    <citation type="submission" date="2017-02" db="EMBL/GenBank/DDBJ databases">
        <authorList>
            <person name="Peterson S.W."/>
        </authorList>
    </citation>
    <scope>NUCLEOTIDE SEQUENCE [LARGE SCALE GENOMIC DNA]</scope>
    <source>
        <strain evidence="13 14">ATCC 700135</strain>
    </source>
</reference>
<dbReference type="Pfam" id="PF13188">
    <property type="entry name" value="PAS_8"/>
    <property type="match status" value="1"/>
</dbReference>
<keyword evidence="9" id="KW-1133">Transmembrane helix</keyword>
<dbReference type="Proteomes" id="UP000189956">
    <property type="component" value="Unassembled WGS sequence"/>
</dbReference>
<organism evidence="13 14">
    <name type="scientific">Porphyromonas cangingivalis</name>
    <dbReference type="NCBI Taxonomy" id="36874"/>
    <lineage>
        <taxon>Bacteria</taxon>
        <taxon>Pseudomonadati</taxon>
        <taxon>Bacteroidota</taxon>
        <taxon>Bacteroidia</taxon>
        <taxon>Bacteroidales</taxon>
        <taxon>Porphyromonadaceae</taxon>
        <taxon>Porphyromonas</taxon>
    </lineage>
</organism>
<keyword evidence="7" id="KW-0418">Kinase</keyword>
<keyword evidence="6" id="KW-0547">Nucleotide-binding</keyword>
<dbReference type="PANTHER" id="PTHR42878">
    <property type="entry name" value="TWO-COMPONENT HISTIDINE KINASE"/>
    <property type="match status" value="1"/>
</dbReference>
<feature type="domain" description="Histidine kinase" evidence="12">
    <location>
        <begin position="219"/>
        <end position="426"/>
    </location>
</feature>
<evidence type="ECO:0000256" key="2">
    <source>
        <dbReference type="ARBA" id="ARBA00004141"/>
    </source>
</evidence>
<protein>
    <recommendedName>
        <fullName evidence="3">histidine kinase</fullName>
        <ecNumber evidence="3">2.7.13.3</ecNumber>
    </recommendedName>
</protein>
<dbReference type="GO" id="GO:0000155">
    <property type="term" value="F:phosphorelay sensor kinase activity"/>
    <property type="evidence" value="ECO:0007669"/>
    <property type="project" value="InterPro"/>
</dbReference>